<keyword evidence="2 3" id="KW-0378">Hydrolase</keyword>
<evidence type="ECO:0000256" key="3">
    <source>
        <dbReference type="HAMAP-Rule" id="MF_00528"/>
    </source>
</evidence>
<comment type="subcellular location">
    <subcellularLocation>
        <location evidence="3">Cytoplasm</location>
    </subcellularLocation>
</comment>
<gene>
    <name evidence="4" type="ORF">J2S36_001489</name>
</gene>
<dbReference type="EMBL" id="JAVDUJ010000001">
    <property type="protein sequence ID" value="MDR6939946.1"/>
    <property type="molecule type" value="Genomic_DNA"/>
</dbReference>
<evidence type="ECO:0000256" key="2">
    <source>
        <dbReference type="ARBA" id="ARBA00022801"/>
    </source>
</evidence>
<dbReference type="Pfam" id="PF02545">
    <property type="entry name" value="Maf"/>
    <property type="match status" value="1"/>
</dbReference>
<reference evidence="4 5" key="1">
    <citation type="submission" date="2023-07" db="EMBL/GenBank/DDBJ databases">
        <title>Sequencing the genomes of 1000 actinobacteria strains.</title>
        <authorList>
            <person name="Klenk H.-P."/>
        </authorList>
    </citation>
    <scope>NUCLEOTIDE SEQUENCE [LARGE SCALE GENOMIC DNA]</scope>
    <source>
        <strain evidence="4 5">DSM 15539</strain>
    </source>
</reference>
<protein>
    <recommendedName>
        <fullName evidence="3">Nucleoside triphosphate pyrophosphatase</fullName>
        <ecNumber evidence="3">3.6.1.9</ecNumber>
    </recommendedName>
    <alternativeName>
        <fullName evidence="3">Nucleotide pyrophosphatase</fullName>
        <shortName evidence="3">Nucleotide PPase</shortName>
    </alternativeName>
</protein>
<feature type="active site" description="Proton acceptor" evidence="3">
    <location>
        <position position="117"/>
    </location>
</feature>
<keyword evidence="3" id="KW-0546">Nucleotide metabolism</keyword>
<evidence type="ECO:0000313" key="4">
    <source>
        <dbReference type="EMBL" id="MDR6939946.1"/>
    </source>
</evidence>
<keyword evidence="3" id="KW-0963">Cytoplasm</keyword>
<comment type="catalytic activity">
    <reaction evidence="3">
        <text>a ribonucleoside 5'-triphosphate + H2O = a ribonucleoside 5'-phosphate + diphosphate + H(+)</text>
        <dbReference type="Rhea" id="RHEA:23996"/>
        <dbReference type="ChEBI" id="CHEBI:15377"/>
        <dbReference type="ChEBI" id="CHEBI:15378"/>
        <dbReference type="ChEBI" id="CHEBI:33019"/>
        <dbReference type="ChEBI" id="CHEBI:58043"/>
        <dbReference type="ChEBI" id="CHEBI:61557"/>
        <dbReference type="EC" id="3.6.1.9"/>
    </reaction>
</comment>
<sequence length="243" mass="25855">MKLLLASASPARRQTLINAGITPLVAISHVPEAELLAKLKATDPDVSPAAQVQLLATAKAHDIAQNLAHLEFPAASTPAIFNDHNANPGADTANTNHESLTAITKISGSLPVIVGCDSMFAFAGEVVGKPHTPEIARARLRKMRGNFGDLYTGHCVIDPLTGRESTGVSVARVYIGQMSDREIDTYLDSGEPLKVAGSFTIDGYGGPFVEKIEGDHHGVVGISLPLLRKLLADLNFQITDFWN</sequence>
<comment type="function">
    <text evidence="3">Nucleoside triphosphate pyrophosphatase. May have a dual role in cell division arrest and in preventing the incorporation of modified nucleotides into cellular nucleic acids.</text>
</comment>
<keyword evidence="5" id="KW-1185">Reference proteome</keyword>
<comment type="caution">
    <text evidence="3">Lacks conserved residue(s) required for the propagation of feature annotation.</text>
</comment>
<dbReference type="SUPFAM" id="SSF52972">
    <property type="entry name" value="ITPase-like"/>
    <property type="match status" value="1"/>
</dbReference>
<name>A0ABU1T4Y9_9ACTO</name>
<comment type="cofactor">
    <cofactor evidence="1 3">
        <name>a divalent metal cation</name>
        <dbReference type="ChEBI" id="CHEBI:60240"/>
    </cofactor>
</comment>
<dbReference type="PANTHER" id="PTHR43213">
    <property type="entry name" value="BIFUNCTIONAL DTTP/UTP PYROPHOSPHATASE/METHYLTRANSFERASE PROTEIN-RELATED"/>
    <property type="match status" value="1"/>
</dbReference>
<dbReference type="HAMAP" id="MF_00528">
    <property type="entry name" value="Maf"/>
    <property type="match status" value="1"/>
</dbReference>
<comment type="catalytic activity">
    <reaction evidence="3">
        <text>a 2'-deoxyribonucleoside 5'-triphosphate + H2O = a 2'-deoxyribonucleoside 5'-phosphate + diphosphate + H(+)</text>
        <dbReference type="Rhea" id="RHEA:44644"/>
        <dbReference type="ChEBI" id="CHEBI:15377"/>
        <dbReference type="ChEBI" id="CHEBI:15378"/>
        <dbReference type="ChEBI" id="CHEBI:33019"/>
        <dbReference type="ChEBI" id="CHEBI:61560"/>
        <dbReference type="ChEBI" id="CHEBI:65317"/>
        <dbReference type="EC" id="3.6.1.9"/>
    </reaction>
</comment>
<evidence type="ECO:0000313" key="5">
    <source>
        <dbReference type="Proteomes" id="UP001266099"/>
    </source>
</evidence>
<comment type="similarity">
    <text evidence="3">Belongs to the Maf family.</text>
</comment>
<evidence type="ECO:0000256" key="1">
    <source>
        <dbReference type="ARBA" id="ARBA00001968"/>
    </source>
</evidence>
<dbReference type="CDD" id="cd00555">
    <property type="entry name" value="Maf"/>
    <property type="match status" value="1"/>
</dbReference>
<organism evidence="4 5">
    <name type="scientific">Arcanobacterium hippocoleae</name>
    <dbReference type="NCBI Taxonomy" id="149017"/>
    <lineage>
        <taxon>Bacteria</taxon>
        <taxon>Bacillati</taxon>
        <taxon>Actinomycetota</taxon>
        <taxon>Actinomycetes</taxon>
        <taxon>Actinomycetales</taxon>
        <taxon>Actinomycetaceae</taxon>
        <taxon>Arcanobacterium</taxon>
    </lineage>
</organism>
<dbReference type="RefSeq" id="WP_309957031.1">
    <property type="nucleotide sequence ID" value="NZ_JAVDUJ010000001.1"/>
</dbReference>
<dbReference type="PANTHER" id="PTHR43213:SF5">
    <property type="entry name" value="BIFUNCTIONAL DTTP_UTP PYROPHOSPHATASE_METHYLTRANSFERASE PROTEIN-RELATED"/>
    <property type="match status" value="1"/>
</dbReference>
<dbReference type="Proteomes" id="UP001266099">
    <property type="component" value="Unassembled WGS sequence"/>
</dbReference>
<dbReference type="NCBIfam" id="TIGR00172">
    <property type="entry name" value="maf"/>
    <property type="match status" value="1"/>
</dbReference>
<proteinExistence type="inferred from homology"/>
<comment type="caution">
    <text evidence="4">The sequence shown here is derived from an EMBL/GenBank/DDBJ whole genome shotgun (WGS) entry which is preliminary data.</text>
</comment>
<accession>A0ABU1T4Y9</accession>
<dbReference type="InterPro" id="IPR029001">
    <property type="entry name" value="ITPase-like_fam"/>
</dbReference>
<dbReference type="Gene3D" id="3.90.950.10">
    <property type="match status" value="1"/>
</dbReference>
<dbReference type="InterPro" id="IPR003697">
    <property type="entry name" value="Maf-like"/>
</dbReference>
<dbReference type="PIRSF" id="PIRSF006305">
    <property type="entry name" value="Maf"/>
    <property type="match status" value="1"/>
</dbReference>
<dbReference type="EC" id="3.6.1.9" evidence="3"/>